<dbReference type="AlphaFoldDB" id="A0A316BLF3"/>
<reference evidence="1 2" key="1">
    <citation type="submission" date="2018-05" db="EMBL/GenBank/DDBJ databases">
        <title>Genomic Encyclopedia of Type Strains, Phase IV (KMG-IV): sequencing the most valuable type-strain genomes for metagenomic binning, comparative biology and taxonomic classification.</title>
        <authorList>
            <person name="Goeker M."/>
        </authorList>
    </citation>
    <scope>NUCLEOTIDE SEQUENCE [LARGE SCALE GENOMIC DNA]</scope>
    <source>
        <strain evidence="1 2">DSM 6986</strain>
    </source>
</reference>
<dbReference type="InterPro" id="IPR038666">
    <property type="entry name" value="SSP1_head-tail_sf"/>
</dbReference>
<evidence type="ECO:0000313" key="1">
    <source>
        <dbReference type="EMBL" id="PWJ73832.1"/>
    </source>
</evidence>
<evidence type="ECO:0000313" key="2">
    <source>
        <dbReference type="Proteomes" id="UP000245396"/>
    </source>
</evidence>
<organism evidence="1 2">
    <name type="scientific">Pseudaminobacter salicylatoxidans</name>
    <dbReference type="NCBI Taxonomy" id="93369"/>
    <lineage>
        <taxon>Bacteria</taxon>
        <taxon>Pseudomonadati</taxon>
        <taxon>Pseudomonadota</taxon>
        <taxon>Alphaproteobacteria</taxon>
        <taxon>Hyphomicrobiales</taxon>
        <taxon>Phyllobacteriaceae</taxon>
        <taxon>Pseudaminobacter</taxon>
    </lineage>
</organism>
<dbReference type="EMBL" id="QGGG01000025">
    <property type="protein sequence ID" value="PWJ73832.1"/>
    <property type="molecule type" value="Genomic_DNA"/>
</dbReference>
<gene>
    <name evidence="1" type="ORF">C7441_12515</name>
</gene>
<dbReference type="InterPro" id="IPR008767">
    <property type="entry name" value="Phage_SPP1_head-tail_adaptor"/>
</dbReference>
<name>A0A316BLF3_PSESE</name>
<protein>
    <submittedName>
        <fullName evidence="1">Head-tail adaptor</fullName>
    </submittedName>
</protein>
<dbReference type="RefSeq" id="WP_109614798.1">
    <property type="nucleotide sequence ID" value="NZ_QGGG01000025.1"/>
</dbReference>
<dbReference type="Gene3D" id="2.40.10.270">
    <property type="entry name" value="Bacteriophage SPP1 head-tail adaptor protein"/>
    <property type="match status" value="1"/>
</dbReference>
<dbReference type="OrthoDB" id="7997871at2"/>
<dbReference type="Proteomes" id="UP000245396">
    <property type="component" value="Unassembled WGS sequence"/>
</dbReference>
<dbReference type="Pfam" id="PF05521">
    <property type="entry name" value="Phage_HCP"/>
    <property type="match status" value="1"/>
</dbReference>
<keyword evidence="2" id="KW-1185">Reference proteome</keyword>
<comment type="caution">
    <text evidence="1">The sequence shown here is derived from an EMBL/GenBank/DDBJ whole genome shotgun (WGS) entry which is preliminary data.</text>
</comment>
<accession>A0A316BLF3</accession>
<proteinExistence type="predicted"/>
<sequence>MARTGNMTVRVHCQKTVAATDELGNPVPGGGKWETQFTVLAAFEPKTGGEQVLAGRLQGVQAYIVTIWQSEDTRKITAGWRLVDADNPARTFNIRSLFDPDSRRLKLEMLVEHGVAS</sequence>